<evidence type="ECO:0000259" key="1">
    <source>
        <dbReference type="Pfam" id="PF00078"/>
    </source>
</evidence>
<dbReference type="PANTHER" id="PTHR24559">
    <property type="entry name" value="TRANSPOSON TY3-I GAG-POL POLYPROTEIN"/>
    <property type="match status" value="1"/>
</dbReference>
<reference evidence="2" key="2">
    <citation type="journal article" date="2024" name="Plant">
        <title>Genomic evolution and insights into agronomic trait innovations of Sesamum species.</title>
        <authorList>
            <person name="Miao H."/>
            <person name="Wang L."/>
            <person name="Qu L."/>
            <person name="Liu H."/>
            <person name="Sun Y."/>
            <person name="Le M."/>
            <person name="Wang Q."/>
            <person name="Wei S."/>
            <person name="Zheng Y."/>
            <person name="Lin W."/>
            <person name="Duan Y."/>
            <person name="Cao H."/>
            <person name="Xiong S."/>
            <person name="Wang X."/>
            <person name="Wei L."/>
            <person name="Li C."/>
            <person name="Ma Q."/>
            <person name="Ju M."/>
            <person name="Zhao R."/>
            <person name="Li G."/>
            <person name="Mu C."/>
            <person name="Tian Q."/>
            <person name="Mei H."/>
            <person name="Zhang T."/>
            <person name="Gao T."/>
            <person name="Zhang H."/>
        </authorList>
    </citation>
    <scope>NUCLEOTIDE SEQUENCE</scope>
    <source>
        <strain evidence="2">G02</strain>
    </source>
</reference>
<feature type="domain" description="Reverse transcriptase" evidence="1">
    <location>
        <begin position="659"/>
        <end position="784"/>
    </location>
</feature>
<dbReference type="PANTHER" id="PTHR24559:SF439">
    <property type="entry name" value="RETROTRANSPOSON, UNCLASSIFIED-LIKE PROTEIN"/>
    <property type="match status" value="1"/>
</dbReference>
<dbReference type="EMBL" id="JACGWJ010000019">
    <property type="protein sequence ID" value="KAL0345906.1"/>
    <property type="molecule type" value="Genomic_DNA"/>
</dbReference>
<gene>
    <name evidence="2" type="ORF">Sradi_4421900</name>
</gene>
<dbReference type="AlphaFoldDB" id="A0AAW2NTT5"/>
<organism evidence="2">
    <name type="scientific">Sesamum radiatum</name>
    <name type="common">Black benniseed</name>
    <dbReference type="NCBI Taxonomy" id="300843"/>
    <lineage>
        <taxon>Eukaryota</taxon>
        <taxon>Viridiplantae</taxon>
        <taxon>Streptophyta</taxon>
        <taxon>Embryophyta</taxon>
        <taxon>Tracheophyta</taxon>
        <taxon>Spermatophyta</taxon>
        <taxon>Magnoliopsida</taxon>
        <taxon>eudicotyledons</taxon>
        <taxon>Gunneridae</taxon>
        <taxon>Pentapetalae</taxon>
        <taxon>asterids</taxon>
        <taxon>lamiids</taxon>
        <taxon>Lamiales</taxon>
        <taxon>Pedaliaceae</taxon>
        <taxon>Sesamum</taxon>
    </lineage>
</organism>
<dbReference type="SUPFAM" id="SSF50630">
    <property type="entry name" value="Acid proteases"/>
    <property type="match status" value="1"/>
</dbReference>
<dbReference type="Pfam" id="PF00078">
    <property type="entry name" value="RVT_1"/>
    <property type="match status" value="1"/>
</dbReference>
<accession>A0AAW2NTT5</accession>
<dbReference type="Gene3D" id="3.30.70.270">
    <property type="match status" value="1"/>
</dbReference>
<dbReference type="CDD" id="cd00303">
    <property type="entry name" value="retropepsin_like"/>
    <property type="match status" value="1"/>
</dbReference>
<dbReference type="InterPro" id="IPR053134">
    <property type="entry name" value="RNA-dir_DNA_polymerase"/>
</dbReference>
<dbReference type="InterPro" id="IPR043502">
    <property type="entry name" value="DNA/RNA_pol_sf"/>
</dbReference>
<dbReference type="InterPro" id="IPR021109">
    <property type="entry name" value="Peptidase_aspartic_dom_sf"/>
</dbReference>
<comment type="caution">
    <text evidence="2">The sequence shown here is derived from an EMBL/GenBank/DDBJ whole genome shotgun (WGS) entry which is preliminary data.</text>
</comment>
<proteinExistence type="predicted"/>
<sequence length="802" mass="90714">MQLARQGKISLEEDSEETNIVTIKNRYFNDNEDACNTTHGDDTEDTLLEKEDSSDADDCISTITFTDEDLLLGSKPHNRPLFVADYVREQKVNRILIDGGSAVNILPLRILKELEIPIDELSTSRLMIQGFNQGGQRAVGIIRMQLTMEDMVSTALFHVIDAKTSYNMLLGRPWLHENAVVPSTWHQCFKYCRNGVVKKVLGDSKPFTEAESHFADAKYYIEGAKKVKEVSPSEEPKSCGNQSTKNNDSSIMKAELTKNLTLPLTQINLKQPSKPPLKGFVPSTQEEREGHEPLAIDGEGFDPKAFKLLVKAGYNPKEKLSLGKLPPEATGKKLHGLNATQMMLKEKGYAIQDSRVGLGFTPPKPVRIAIKRVSSNYVAEGFSSTEDDKGKGNLRESIFNRLGPHRKALHETNKRSVFDRLGPRQRMRCQRKGMFKVTTPSKKKIKFSHTRRLRSLIPSRMKRQTTLAISCGEVLKVKAQTMIFTQVQSDDKDDRESVASSNYISNGVEKDIVQTYHVTLIEDGEIEEEDVEDAPVELEEGVKAAVDELKEVNLGNTEDPRPIYTSASLTQEEEEAYIKLLHEFKDVFAWSYKEMPGLDPKVVVHHLLVKKGARLVKQGQRRFRPELIPLIKTEVNKLIEVGFIREVKYPMWISSIVPVRKKNGQIRVCVDFRDLNNACPKDDFPLPIAELMIDATMGHEALSFMDGSSGYNQIRMAPADEELTAFRTPKGIYCHRVMPFGLKNAGATYQRAMQRIFDDMFHKNVKCYVDDLVVKSKKPTQMVHTNWSLKMARELARSMKSF</sequence>
<protein>
    <submittedName>
        <fullName evidence="2">Transposon Tf2-12 polyprotein</fullName>
    </submittedName>
</protein>
<dbReference type="InterPro" id="IPR000477">
    <property type="entry name" value="RT_dom"/>
</dbReference>
<dbReference type="SUPFAM" id="SSF56672">
    <property type="entry name" value="DNA/RNA polymerases"/>
    <property type="match status" value="1"/>
</dbReference>
<dbReference type="Gene3D" id="3.10.10.10">
    <property type="entry name" value="HIV Type 1 Reverse Transcriptase, subunit A, domain 1"/>
    <property type="match status" value="1"/>
</dbReference>
<dbReference type="CDD" id="cd01647">
    <property type="entry name" value="RT_LTR"/>
    <property type="match status" value="1"/>
</dbReference>
<name>A0AAW2NTT5_SESRA</name>
<evidence type="ECO:0000313" key="2">
    <source>
        <dbReference type="EMBL" id="KAL0345906.1"/>
    </source>
</evidence>
<dbReference type="Gene3D" id="2.40.70.10">
    <property type="entry name" value="Acid Proteases"/>
    <property type="match status" value="1"/>
</dbReference>
<reference evidence="2" key="1">
    <citation type="submission" date="2020-06" db="EMBL/GenBank/DDBJ databases">
        <authorList>
            <person name="Li T."/>
            <person name="Hu X."/>
            <person name="Zhang T."/>
            <person name="Song X."/>
            <person name="Zhang H."/>
            <person name="Dai N."/>
            <person name="Sheng W."/>
            <person name="Hou X."/>
            <person name="Wei L."/>
        </authorList>
    </citation>
    <scope>NUCLEOTIDE SEQUENCE</scope>
    <source>
        <strain evidence="2">G02</strain>
        <tissue evidence="2">Leaf</tissue>
    </source>
</reference>
<dbReference type="InterPro" id="IPR043128">
    <property type="entry name" value="Rev_trsase/Diguanyl_cyclase"/>
</dbReference>